<dbReference type="OrthoDB" id="6341434at2759"/>
<feature type="region of interest" description="Disordered" evidence="1">
    <location>
        <begin position="618"/>
        <end position="651"/>
    </location>
</feature>
<dbReference type="PANTHER" id="PTHR33936:SF24">
    <property type="entry name" value="C2H2-TYPE DOMAIN-CONTAINING PROTEIN"/>
    <property type="match status" value="1"/>
</dbReference>
<evidence type="ECO:0000313" key="3">
    <source>
        <dbReference type="RefSeq" id="XP_018022512.1"/>
    </source>
</evidence>
<feature type="region of interest" description="Disordered" evidence="1">
    <location>
        <begin position="839"/>
        <end position="882"/>
    </location>
</feature>
<dbReference type="GeneID" id="108678568"/>
<dbReference type="RefSeq" id="XP_018022512.1">
    <property type="nucleotide sequence ID" value="XM_018167023.2"/>
</dbReference>
<evidence type="ECO:0000313" key="2">
    <source>
        <dbReference type="Proteomes" id="UP000694843"/>
    </source>
</evidence>
<protein>
    <submittedName>
        <fullName evidence="3">Uncharacterized protein LOC108678568</fullName>
    </submittedName>
</protein>
<sequence>MYYSSKQSIQPCSVTSVDTGNIRCLEPGCNFRIHRLKQFQHHLTTEHDIQVKTCTMYFLSLDSFYKWKEEHERSHGFVFNMLTTKDKANHVYYYCNLGRKVREVNGKKRMTNQCPTRLVLNVNKKTGQVYVDFIDGHYGHLPPVPKPEATPGLSKKEWNEFKEVMRSLDFDKDLVREYLMKADLNPVKRALYQNEFDKKRFHGIYSWAETFTAESAVTEWQRLMPKKESNAIIIHKRKGEIITDRRAENIHHRFDMEDIPVDTFMLGVMTDRQSELLRHYTSTIILELVLPQESDPADSVKQLYVLVMDQMGRELQVGFFVVSCPNTDTRAFRSFFLAVKEKCGNLKPNLLLVNERTCLFNCWMEVFTDHVPAQLLSPWFIIAEFESVLFSTMLPETVLEEIGDEFVSLVRELDFKTFEAKLAQLIKTLNVLPGASKVLDYISETLLPGINHDSSVLEHPKWAHHSLPEFIEDIALSFMTFTKDKLKGLHGFNNRKLGRCVFLMIQRQSQRRHLREINKQTIAGPNSRQTSDLNAEAEHDPAFQAALKQERQNKKENLKIKCRALTDSLAKVPAENLLTAGREVLEVIKSIHLFNRKMSTTFQVKVAEDLYRSLDPSYQSSSRVHSTLPKPAPVIPSVKSAQPQHNSSVQNKPLISSIKSSLPQLNSSTPNPPLTAVNSSLVRPYSAAQNKPLIPSRNSLVVKRVPNTGPIFLSSRSRHDRPNKRIRLDTSRSLSDDAHSINNLTEPYHFTSHPNNGSSVVKGSNFSPVVSSIISNEDLHGRSFGTVRVSLHDLHVLQIPDVSVNGVVVKEEPEWHGSHQKDFNRTAILSSVSSDHHRLARPSKLRSSSSSLPFRRRITPNRASSKEYSRSNSRSTLPDSDIDSEDCPAIIVIKNEQDDGCDVPRVLEIW</sequence>
<organism evidence="2 3">
    <name type="scientific">Hyalella azteca</name>
    <name type="common">Amphipod</name>
    <dbReference type="NCBI Taxonomy" id="294128"/>
    <lineage>
        <taxon>Eukaryota</taxon>
        <taxon>Metazoa</taxon>
        <taxon>Ecdysozoa</taxon>
        <taxon>Arthropoda</taxon>
        <taxon>Crustacea</taxon>
        <taxon>Multicrustacea</taxon>
        <taxon>Malacostraca</taxon>
        <taxon>Eumalacostraca</taxon>
        <taxon>Peracarida</taxon>
        <taxon>Amphipoda</taxon>
        <taxon>Senticaudata</taxon>
        <taxon>Talitrida</taxon>
        <taxon>Talitroidea</taxon>
        <taxon>Hyalellidae</taxon>
        <taxon>Hyalella</taxon>
    </lineage>
</organism>
<dbReference type="KEGG" id="hazt:108678568"/>
<reference evidence="3" key="1">
    <citation type="submission" date="2025-08" db="UniProtKB">
        <authorList>
            <consortium name="RefSeq"/>
        </authorList>
    </citation>
    <scope>IDENTIFICATION</scope>
    <source>
        <tissue evidence="3">Whole organism</tissue>
    </source>
</reference>
<gene>
    <name evidence="3" type="primary">LOC108678568</name>
</gene>
<proteinExistence type="predicted"/>
<accession>A0A8B7P9P6</accession>
<dbReference type="PANTHER" id="PTHR33936">
    <property type="entry name" value="PROTEIN CBG17840"/>
    <property type="match status" value="1"/>
</dbReference>
<name>A0A8B7P9P6_HYAAZ</name>
<keyword evidence="2" id="KW-1185">Reference proteome</keyword>
<feature type="compositionally biased region" description="Polar residues" evidence="1">
    <location>
        <begin position="639"/>
        <end position="651"/>
    </location>
</feature>
<dbReference type="InterPro" id="IPR052797">
    <property type="entry name" value="RegFact_GeneExpr_CellDeath"/>
</dbReference>
<evidence type="ECO:0000256" key="1">
    <source>
        <dbReference type="SAM" id="MobiDB-lite"/>
    </source>
</evidence>
<dbReference type="Proteomes" id="UP000694843">
    <property type="component" value="Unplaced"/>
</dbReference>
<dbReference type="AlphaFoldDB" id="A0A8B7P9P6"/>